<dbReference type="InterPro" id="IPR037045">
    <property type="entry name" value="S8pro/Inhibitor_I9_sf"/>
</dbReference>
<dbReference type="Gene3D" id="3.30.70.80">
    <property type="entry name" value="Peptidase S8 propeptide/proteinase inhibitor I9"/>
    <property type="match status" value="1"/>
</dbReference>
<gene>
    <name evidence="1" type="ORF">Scep_027811</name>
</gene>
<organism evidence="1 2">
    <name type="scientific">Stephania cephalantha</name>
    <dbReference type="NCBI Taxonomy" id="152367"/>
    <lineage>
        <taxon>Eukaryota</taxon>
        <taxon>Viridiplantae</taxon>
        <taxon>Streptophyta</taxon>
        <taxon>Embryophyta</taxon>
        <taxon>Tracheophyta</taxon>
        <taxon>Spermatophyta</taxon>
        <taxon>Magnoliopsida</taxon>
        <taxon>Ranunculales</taxon>
        <taxon>Menispermaceae</taxon>
        <taxon>Menispermoideae</taxon>
        <taxon>Cissampelideae</taxon>
        <taxon>Stephania</taxon>
    </lineage>
</organism>
<proteinExistence type="predicted"/>
<dbReference type="Proteomes" id="UP001419268">
    <property type="component" value="Unassembled WGS sequence"/>
</dbReference>
<dbReference type="EMBL" id="JBBNAG010000012">
    <property type="protein sequence ID" value="KAK9088729.1"/>
    <property type="molecule type" value="Genomic_DNA"/>
</dbReference>
<keyword evidence="2" id="KW-1185">Reference proteome</keyword>
<evidence type="ECO:0000313" key="2">
    <source>
        <dbReference type="Proteomes" id="UP001419268"/>
    </source>
</evidence>
<evidence type="ECO:0000313" key="1">
    <source>
        <dbReference type="EMBL" id="KAK9088729.1"/>
    </source>
</evidence>
<comment type="caution">
    <text evidence="1">The sequence shown here is derived from an EMBL/GenBank/DDBJ whole genome shotgun (WGS) entry which is preliminary data.</text>
</comment>
<accession>A0AAP0E8Q6</accession>
<protein>
    <submittedName>
        <fullName evidence="1">Uncharacterized protein</fullName>
    </submittedName>
</protein>
<reference evidence="1 2" key="1">
    <citation type="submission" date="2024-01" db="EMBL/GenBank/DDBJ databases">
        <title>Genome assemblies of Stephania.</title>
        <authorList>
            <person name="Yang L."/>
        </authorList>
    </citation>
    <scope>NUCLEOTIDE SEQUENCE [LARGE SCALE GENOMIC DNA]</scope>
    <source>
        <strain evidence="1">JXDWG</strain>
        <tissue evidence="1">Leaf</tissue>
    </source>
</reference>
<dbReference type="AlphaFoldDB" id="A0AAP0E8Q6"/>
<name>A0AAP0E8Q6_9MAGN</name>
<sequence length="57" mass="6204">MARSRETTACHVETLASVIGCEVAAKKGIIYENTRTMNGFTAKLTANKTNALLRLCM</sequence>